<proteinExistence type="predicted"/>
<dbReference type="EMBL" id="VSSQ01003584">
    <property type="protein sequence ID" value="MPM21410.1"/>
    <property type="molecule type" value="Genomic_DNA"/>
</dbReference>
<evidence type="ECO:0000313" key="1">
    <source>
        <dbReference type="EMBL" id="MPM21410.1"/>
    </source>
</evidence>
<reference evidence="1" key="1">
    <citation type="submission" date="2019-08" db="EMBL/GenBank/DDBJ databases">
        <authorList>
            <person name="Kucharzyk K."/>
            <person name="Murdoch R.W."/>
            <person name="Higgins S."/>
            <person name="Loffler F."/>
        </authorList>
    </citation>
    <scope>NUCLEOTIDE SEQUENCE</scope>
</reference>
<sequence>MRGNRHCIGPFCTALNIKAFIPVTFFLKAAVNIFGQITVENRRLMVTRLIDGLFHPLVKLVACNANNPAKPQCVRIFKLSGYHHQIKGGFVVNHQFSEAVIDQPTRRIFIHIAQSIVVGRSFIAVIHNLNKEQLDNKYQSCCCKQNVKEEFPAGIAVVFRHV</sequence>
<name>A0A644XYU7_9ZZZZ</name>
<dbReference type="AlphaFoldDB" id="A0A644XYU7"/>
<accession>A0A644XYU7</accession>
<organism evidence="1">
    <name type="scientific">bioreactor metagenome</name>
    <dbReference type="NCBI Taxonomy" id="1076179"/>
    <lineage>
        <taxon>unclassified sequences</taxon>
        <taxon>metagenomes</taxon>
        <taxon>ecological metagenomes</taxon>
    </lineage>
</organism>
<gene>
    <name evidence="1" type="ORF">SDC9_67854</name>
</gene>
<comment type="caution">
    <text evidence="1">The sequence shown here is derived from an EMBL/GenBank/DDBJ whole genome shotgun (WGS) entry which is preliminary data.</text>
</comment>
<protein>
    <submittedName>
        <fullName evidence="1">Uncharacterized protein</fullName>
    </submittedName>
</protein>